<organism evidence="2 3">
    <name type="scientific">Ascaris lumbricoides</name>
    <name type="common">Giant roundworm</name>
    <dbReference type="NCBI Taxonomy" id="6252"/>
    <lineage>
        <taxon>Eukaryota</taxon>
        <taxon>Metazoa</taxon>
        <taxon>Ecdysozoa</taxon>
        <taxon>Nematoda</taxon>
        <taxon>Chromadorea</taxon>
        <taxon>Rhabditida</taxon>
        <taxon>Spirurina</taxon>
        <taxon>Ascaridomorpha</taxon>
        <taxon>Ascaridoidea</taxon>
        <taxon>Ascarididae</taxon>
        <taxon>Ascaris</taxon>
    </lineage>
</organism>
<dbReference type="Proteomes" id="UP000036681">
    <property type="component" value="Unplaced"/>
</dbReference>
<evidence type="ECO:0000313" key="3">
    <source>
        <dbReference type="WBParaSite" id="ALUE_0001511801-mRNA-1"/>
    </source>
</evidence>
<feature type="compositionally biased region" description="Polar residues" evidence="1">
    <location>
        <begin position="29"/>
        <end position="59"/>
    </location>
</feature>
<evidence type="ECO:0000313" key="2">
    <source>
        <dbReference type="Proteomes" id="UP000036681"/>
    </source>
</evidence>
<proteinExistence type="predicted"/>
<name>A0A0M3IBL1_ASCLU</name>
<accession>A0A0M3IBL1</accession>
<protein>
    <submittedName>
        <fullName evidence="3">Uncharacterized protein</fullName>
    </submittedName>
</protein>
<reference evidence="3" key="1">
    <citation type="submission" date="2017-02" db="UniProtKB">
        <authorList>
            <consortium name="WormBaseParasite"/>
        </authorList>
    </citation>
    <scope>IDENTIFICATION</scope>
</reference>
<keyword evidence="2" id="KW-1185">Reference proteome</keyword>
<feature type="region of interest" description="Disordered" evidence="1">
    <location>
        <begin position="1"/>
        <end position="80"/>
    </location>
</feature>
<dbReference type="AlphaFoldDB" id="A0A0M3IBL1"/>
<evidence type="ECO:0000256" key="1">
    <source>
        <dbReference type="SAM" id="MobiDB-lite"/>
    </source>
</evidence>
<sequence>MVRSKHNCLRKFERHAPSTQSKHRGMPQHSASVKRTTNAVVRSPVRKSTTGNQLSNSLTCPGAALHAPASSTGLLKRTVL</sequence>
<dbReference type="WBParaSite" id="ALUE_0001511801-mRNA-1">
    <property type="protein sequence ID" value="ALUE_0001511801-mRNA-1"/>
    <property type="gene ID" value="ALUE_0001511801"/>
</dbReference>